<dbReference type="RefSeq" id="WP_349301138.1">
    <property type="nucleotide sequence ID" value="NZ_JBEDNQ010000013.1"/>
</dbReference>
<dbReference type="SUPFAM" id="SSF53335">
    <property type="entry name" value="S-adenosyl-L-methionine-dependent methyltransferases"/>
    <property type="match status" value="1"/>
</dbReference>
<dbReference type="InterPro" id="IPR029063">
    <property type="entry name" value="SAM-dependent_MTases_sf"/>
</dbReference>
<sequence>MSGVNALPDDLATALDELLDPIPAGRLAPVVDRLIREYRSGSSSSGGPGGSGGTAPPSSSILRTADDAAAYAAYRMPATHAAVRDVLGRAAGRVPAPETHVDVGGGTGAAVWAAAEVWPALRRCTVLEAAAPVRTLGTRLAARATAPAVRAARWEAAQLGAQSELPEADLLTACYLLGELSGADRDGLVDAAARSARVVAIVEPGTPAGYARVLAARTRLLAAGMSVAAPCPHDGSCPVTGDDWCHFAARVSRSSRHRTLKAASLGHEDEKFSYVVAVRSGGASPAPGRVVRHPRTRKGLVTLRVCDADGTLGDALVPRSRKELHRAARDAAWGDSWPPPGLAP</sequence>
<protein>
    <submittedName>
        <fullName evidence="6">Small ribosomal subunit Rsm22 family protein</fullName>
    </submittedName>
</protein>
<name>A0ABV1KI90_9PSEU</name>
<comment type="caution">
    <text evidence="6">The sequence shown here is derived from an EMBL/GenBank/DDBJ whole genome shotgun (WGS) entry which is preliminary data.</text>
</comment>
<evidence type="ECO:0000256" key="3">
    <source>
        <dbReference type="ARBA" id="ARBA00023004"/>
    </source>
</evidence>
<evidence type="ECO:0000256" key="4">
    <source>
        <dbReference type="ARBA" id="ARBA00023014"/>
    </source>
</evidence>
<dbReference type="InterPro" id="IPR052571">
    <property type="entry name" value="Mt_RNA_Methyltransferase"/>
</dbReference>
<keyword evidence="4" id="KW-0411">Iron-sulfur</keyword>
<gene>
    <name evidence="6" type="ORF">WIS52_26645</name>
</gene>
<dbReference type="PANTHER" id="PTHR13184:SF5">
    <property type="entry name" value="METHYLTRANSFERASE-LIKE PROTEIN 17, MITOCHONDRIAL"/>
    <property type="match status" value="1"/>
</dbReference>
<dbReference type="PANTHER" id="PTHR13184">
    <property type="entry name" value="37S RIBOSOMAL PROTEIN S22"/>
    <property type="match status" value="1"/>
</dbReference>
<dbReference type="InterPro" id="IPR015324">
    <property type="entry name" value="Ribosomal_Rsm22-like"/>
</dbReference>
<keyword evidence="2" id="KW-0809">Transit peptide</keyword>
<organism evidence="6 7">
    <name type="scientific">Pseudonocardia nematodicida</name>
    <dbReference type="NCBI Taxonomy" id="1206997"/>
    <lineage>
        <taxon>Bacteria</taxon>
        <taxon>Bacillati</taxon>
        <taxon>Actinomycetota</taxon>
        <taxon>Actinomycetes</taxon>
        <taxon>Pseudonocardiales</taxon>
        <taxon>Pseudonocardiaceae</taxon>
        <taxon>Pseudonocardia</taxon>
    </lineage>
</organism>
<dbReference type="Pfam" id="PF09243">
    <property type="entry name" value="Rsm22"/>
    <property type="match status" value="1"/>
</dbReference>
<keyword evidence="1" id="KW-0479">Metal-binding</keyword>
<evidence type="ECO:0000313" key="6">
    <source>
        <dbReference type="EMBL" id="MEQ3554064.1"/>
    </source>
</evidence>
<dbReference type="Gene3D" id="3.40.50.150">
    <property type="entry name" value="Vaccinia Virus protein VP39"/>
    <property type="match status" value="1"/>
</dbReference>
<dbReference type="EMBL" id="JBEDNQ010000013">
    <property type="protein sequence ID" value="MEQ3554064.1"/>
    <property type="molecule type" value="Genomic_DNA"/>
</dbReference>
<accession>A0ABV1KI90</accession>
<keyword evidence="3" id="KW-0408">Iron</keyword>
<evidence type="ECO:0000256" key="2">
    <source>
        <dbReference type="ARBA" id="ARBA00022946"/>
    </source>
</evidence>
<dbReference type="Proteomes" id="UP001494902">
    <property type="component" value="Unassembled WGS sequence"/>
</dbReference>
<evidence type="ECO:0000256" key="1">
    <source>
        <dbReference type="ARBA" id="ARBA00022723"/>
    </source>
</evidence>
<reference evidence="6 7" key="1">
    <citation type="submission" date="2024-03" db="EMBL/GenBank/DDBJ databases">
        <title>Draft genome sequence of Pseudonocardia nematodicida JCM 31783.</title>
        <authorList>
            <person name="Butdee W."/>
            <person name="Duangmal K."/>
        </authorList>
    </citation>
    <scope>NUCLEOTIDE SEQUENCE [LARGE SCALE GENOMIC DNA]</scope>
    <source>
        <strain evidence="6 7">JCM 31783</strain>
    </source>
</reference>
<proteinExistence type="predicted"/>
<feature type="region of interest" description="Disordered" evidence="5">
    <location>
        <begin position="39"/>
        <end position="61"/>
    </location>
</feature>
<evidence type="ECO:0000256" key="5">
    <source>
        <dbReference type="SAM" id="MobiDB-lite"/>
    </source>
</evidence>
<evidence type="ECO:0000313" key="7">
    <source>
        <dbReference type="Proteomes" id="UP001494902"/>
    </source>
</evidence>
<feature type="compositionally biased region" description="Gly residues" evidence="5">
    <location>
        <begin position="44"/>
        <end position="53"/>
    </location>
</feature>
<keyword evidence="7" id="KW-1185">Reference proteome</keyword>